<dbReference type="InterPro" id="IPR020598">
    <property type="entry name" value="rRNA_Ade_methylase_Trfase_N"/>
</dbReference>
<evidence type="ECO:0000256" key="2">
    <source>
        <dbReference type="ARBA" id="ARBA00022679"/>
    </source>
</evidence>
<dbReference type="CDD" id="cd02440">
    <property type="entry name" value="AdoMet_MTases"/>
    <property type="match status" value="1"/>
</dbReference>
<keyword evidence="6" id="KW-1185">Reference proteome</keyword>
<dbReference type="GO" id="GO:0000179">
    <property type="term" value="F:rRNA (adenine-N6,N6-)-dimethyltransferase activity"/>
    <property type="evidence" value="ECO:0007669"/>
    <property type="project" value="InterPro"/>
</dbReference>
<dbReference type="OrthoDB" id="6064711at2"/>
<protein>
    <submittedName>
        <fullName evidence="5">Methyltransferase family protein</fullName>
    </submittedName>
</protein>
<evidence type="ECO:0000313" key="5">
    <source>
        <dbReference type="EMBL" id="PWW22696.1"/>
    </source>
</evidence>
<dbReference type="Pfam" id="PF13649">
    <property type="entry name" value="Methyltransf_25"/>
    <property type="match status" value="1"/>
</dbReference>
<dbReference type="SMART" id="SM00650">
    <property type="entry name" value="rADc"/>
    <property type="match status" value="1"/>
</dbReference>
<comment type="caution">
    <text evidence="5">The sequence shown here is derived from an EMBL/GenBank/DDBJ whole genome shotgun (WGS) entry which is preliminary data.</text>
</comment>
<evidence type="ECO:0000256" key="1">
    <source>
        <dbReference type="ARBA" id="ARBA00022603"/>
    </source>
</evidence>
<dbReference type="Proteomes" id="UP000246661">
    <property type="component" value="Unassembled WGS sequence"/>
</dbReference>
<keyword evidence="3" id="KW-0949">S-adenosyl-L-methionine</keyword>
<keyword evidence="1 5" id="KW-0489">Methyltransferase</keyword>
<dbReference type="PANTHER" id="PTHR43464">
    <property type="entry name" value="METHYLTRANSFERASE"/>
    <property type="match status" value="1"/>
</dbReference>
<dbReference type="InterPro" id="IPR029063">
    <property type="entry name" value="SAM-dependent_MTases_sf"/>
</dbReference>
<evidence type="ECO:0000259" key="4">
    <source>
        <dbReference type="SMART" id="SM00650"/>
    </source>
</evidence>
<accession>A0A317QJ18</accession>
<proteinExistence type="predicted"/>
<evidence type="ECO:0000256" key="3">
    <source>
        <dbReference type="ARBA" id="ARBA00022691"/>
    </source>
</evidence>
<dbReference type="InterPro" id="IPR041698">
    <property type="entry name" value="Methyltransf_25"/>
</dbReference>
<keyword evidence="2 5" id="KW-0808">Transferase</keyword>
<feature type="domain" description="Ribosomal RNA adenine methylase transferase N-terminal" evidence="4">
    <location>
        <begin position="18"/>
        <end position="129"/>
    </location>
</feature>
<dbReference type="Gene3D" id="3.40.50.150">
    <property type="entry name" value="Vaccinia Virus protein VP39"/>
    <property type="match status" value="1"/>
</dbReference>
<evidence type="ECO:0000313" key="6">
    <source>
        <dbReference type="Proteomes" id="UP000246661"/>
    </source>
</evidence>
<dbReference type="SUPFAM" id="SSF53335">
    <property type="entry name" value="S-adenosyl-L-methionine-dependent methyltransferases"/>
    <property type="match status" value="1"/>
</dbReference>
<sequence length="206" mass="22305">MRLVPDLRRDHNAIYWPLLLRALPDRCERVLEVGCGAGDLAAVLARRAAAVDAVERSPEMVALARGRVPGNVRVVGADVLTVPLPDGGYDAVVGMSVLHHLPLEEALRTLAAAVRPGGVLAMVALPRTDLPRDLPVEALAAVLDRVLGIGDLVRGRRGGGGTPGMPVRDPVLTTREVRARARTVLPGVRVRRRVFWRYSLVWRRPG</sequence>
<dbReference type="AlphaFoldDB" id="A0A317QJ18"/>
<organism evidence="5 6">
    <name type="scientific">Geodermatophilus normandii</name>
    <dbReference type="NCBI Taxonomy" id="1137989"/>
    <lineage>
        <taxon>Bacteria</taxon>
        <taxon>Bacillati</taxon>
        <taxon>Actinomycetota</taxon>
        <taxon>Actinomycetes</taxon>
        <taxon>Geodermatophilales</taxon>
        <taxon>Geodermatophilaceae</taxon>
        <taxon>Geodermatophilus</taxon>
    </lineage>
</organism>
<dbReference type="RefSeq" id="WP_110005262.1">
    <property type="nucleotide sequence ID" value="NZ_QGTX01000001.1"/>
</dbReference>
<gene>
    <name evidence="5" type="ORF">JD79_01855</name>
</gene>
<dbReference type="PANTHER" id="PTHR43464:SF19">
    <property type="entry name" value="UBIQUINONE BIOSYNTHESIS O-METHYLTRANSFERASE, MITOCHONDRIAL"/>
    <property type="match status" value="1"/>
</dbReference>
<dbReference type="EMBL" id="QGTX01000001">
    <property type="protein sequence ID" value="PWW22696.1"/>
    <property type="molecule type" value="Genomic_DNA"/>
</dbReference>
<name>A0A317QJ18_9ACTN</name>
<reference evidence="6" key="1">
    <citation type="submission" date="2018-05" db="EMBL/GenBank/DDBJ databases">
        <authorList>
            <person name="Klenk H.-P."/>
            <person name="Huntemann M."/>
            <person name="Clum A."/>
            <person name="Pillay M."/>
            <person name="Palaniappan K."/>
            <person name="Varghese N."/>
            <person name="Mikhailova N."/>
            <person name="Stamatis D."/>
            <person name="Reddy T."/>
            <person name="Daum C."/>
            <person name="Shapiro N."/>
            <person name="Ivanova N."/>
            <person name="Kyrpides N."/>
            <person name="Woyke T."/>
        </authorList>
    </citation>
    <scope>NUCLEOTIDE SEQUENCE [LARGE SCALE GENOMIC DNA]</scope>
    <source>
        <strain evidence="6">DSM 45417</strain>
    </source>
</reference>